<organism evidence="1">
    <name type="scientific">Arundo donax</name>
    <name type="common">Giant reed</name>
    <name type="synonym">Donax arundinaceus</name>
    <dbReference type="NCBI Taxonomy" id="35708"/>
    <lineage>
        <taxon>Eukaryota</taxon>
        <taxon>Viridiplantae</taxon>
        <taxon>Streptophyta</taxon>
        <taxon>Embryophyta</taxon>
        <taxon>Tracheophyta</taxon>
        <taxon>Spermatophyta</taxon>
        <taxon>Magnoliopsida</taxon>
        <taxon>Liliopsida</taxon>
        <taxon>Poales</taxon>
        <taxon>Poaceae</taxon>
        <taxon>PACMAD clade</taxon>
        <taxon>Arundinoideae</taxon>
        <taxon>Arundineae</taxon>
        <taxon>Arundo</taxon>
    </lineage>
</organism>
<reference evidence="1" key="2">
    <citation type="journal article" date="2015" name="Data Brief">
        <title>Shoot transcriptome of the giant reed, Arundo donax.</title>
        <authorList>
            <person name="Barrero R.A."/>
            <person name="Guerrero F.D."/>
            <person name="Moolhuijzen P."/>
            <person name="Goolsby J.A."/>
            <person name="Tidwell J."/>
            <person name="Bellgard S.E."/>
            <person name="Bellgard M.I."/>
        </authorList>
    </citation>
    <scope>NUCLEOTIDE SEQUENCE</scope>
    <source>
        <tissue evidence="1">Shoot tissue taken approximately 20 cm above the soil surface</tissue>
    </source>
</reference>
<dbReference type="EMBL" id="GBRH01195117">
    <property type="protein sequence ID" value="JAE02779.1"/>
    <property type="molecule type" value="Transcribed_RNA"/>
</dbReference>
<proteinExistence type="predicted"/>
<sequence>MSQLRCCLKILVLKIPELSYRHFRLFLQCSGCQSRFIQDLRRRLLNLELSGQDHRR</sequence>
<evidence type="ECO:0000313" key="1">
    <source>
        <dbReference type="EMBL" id="JAE02779.1"/>
    </source>
</evidence>
<reference evidence="1" key="1">
    <citation type="submission" date="2014-09" db="EMBL/GenBank/DDBJ databases">
        <authorList>
            <person name="Magalhaes I.L.F."/>
            <person name="Oliveira U."/>
            <person name="Santos F.R."/>
            <person name="Vidigal T.H.D.A."/>
            <person name="Brescovit A.D."/>
            <person name="Santos A.J."/>
        </authorList>
    </citation>
    <scope>NUCLEOTIDE SEQUENCE</scope>
    <source>
        <tissue evidence="1">Shoot tissue taken approximately 20 cm above the soil surface</tissue>
    </source>
</reference>
<dbReference type="AlphaFoldDB" id="A0A0A9EUU8"/>
<accession>A0A0A9EUU8</accession>
<protein>
    <submittedName>
        <fullName evidence="1">Uncharacterized protein</fullName>
    </submittedName>
</protein>
<name>A0A0A9EUU8_ARUDO</name>